<evidence type="ECO:0000313" key="13">
    <source>
        <dbReference type="EMBL" id="TCV95448.1"/>
    </source>
</evidence>
<keyword evidence="11" id="KW-0479">Metal-binding</keyword>
<dbReference type="InterPro" id="IPR018060">
    <property type="entry name" value="HTH_AraC"/>
</dbReference>
<evidence type="ECO:0000256" key="2">
    <source>
        <dbReference type="ARBA" id="ARBA00008711"/>
    </source>
</evidence>
<keyword evidence="5 13" id="KW-0808">Transferase</keyword>
<dbReference type="PANTHER" id="PTHR10815">
    <property type="entry name" value="METHYLATED-DNA--PROTEIN-CYSTEINE METHYLTRANSFERASE"/>
    <property type="match status" value="1"/>
</dbReference>
<dbReference type="Proteomes" id="UP000295719">
    <property type="component" value="Unassembled WGS sequence"/>
</dbReference>
<organism evidence="13 14">
    <name type="scientific">Biostraticola tofi</name>
    <dbReference type="NCBI Taxonomy" id="466109"/>
    <lineage>
        <taxon>Bacteria</taxon>
        <taxon>Pseudomonadati</taxon>
        <taxon>Pseudomonadota</taxon>
        <taxon>Gammaproteobacteria</taxon>
        <taxon>Enterobacterales</taxon>
        <taxon>Bruguierivoracaceae</taxon>
        <taxon>Biostraticola</taxon>
    </lineage>
</organism>
<gene>
    <name evidence="13" type="ORF">EDC52_10550</name>
</gene>
<evidence type="ECO:0000256" key="11">
    <source>
        <dbReference type="PIRSR" id="PIRSR000409-3"/>
    </source>
</evidence>
<dbReference type="GO" id="GO:0003908">
    <property type="term" value="F:methylated-DNA-[protein]-cysteine S-methyltransferase activity"/>
    <property type="evidence" value="ECO:0007669"/>
    <property type="project" value="UniProtKB-EC"/>
</dbReference>
<dbReference type="PROSITE" id="PS00374">
    <property type="entry name" value="MGMT"/>
    <property type="match status" value="1"/>
</dbReference>
<dbReference type="SUPFAM" id="SSF46767">
    <property type="entry name" value="Methylated DNA-protein cysteine methyltransferase, C-terminal domain"/>
    <property type="match status" value="1"/>
</dbReference>
<feature type="binding site" evidence="11">
    <location>
        <position position="71"/>
    </location>
    <ligand>
        <name>Zn(2+)</name>
        <dbReference type="ChEBI" id="CHEBI:29105"/>
    </ligand>
</feature>
<dbReference type="InterPro" id="IPR036631">
    <property type="entry name" value="MGMT_N_sf"/>
</dbReference>
<dbReference type="InterPro" id="IPR001497">
    <property type="entry name" value="MethylDNA_cys_MeTrfase_AS"/>
</dbReference>
<feature type="binding site" evidence="11">
    <location>
        <position position="41"/>
    </location>
    <ligand>
        <name>Zn(2+)</name>
        <dbReference type="ChEBI" id="CHEBI:29105"/>
    </ligand>
</feature>
<evidence type="ECO:0000256" key="6">
    <source>
        <dbReference type="ARBA" id="ARBA00022763"/>
    </source>
</evidence>
<dbReference type="SUPFAM" id="SSF53155">
    <property type="entry name" value="Methylated DNA-protein cysteine methyltransferase domain"/>
    <property type="match status" value="1"/>
</dbReference>
<feature type="binding site" evidence="11">
    <location>
        <position position="37"/>
    </location>
    <ligand>
        <name>Zn(2+)</name>
        <dbReference type="ChEBI" id="CHEBI:29105"/>
    </ligand>
</feature>
<dbReference type="InterPro" id="IPR014048">
    <property type="entry name" value="MethylDNA_cys_MeTrfase_DNA-bd"/>
</dbReference>
<dbReference type="InterPro" id="IPR036388">
    <property type="entry name" value="WH-like_DNA-bd_sf"/>
</dbReference>
<dbReference type="InterPro" id="IPR016221">
    <property type="entry name" value="Bifunct_regulatory_prot_Ada"/>
</dbReference>
<evidence type="ECO:0000313" key="14">
    <source>
        <dbReference type="Proteomes" id="UP000295719"/>
    </source>
</evidence>
<evidence type="ECO:0000256" key="8">
    <source>
        <dbReference type="ARBA" id="ARBA00023204"/>
    </source>
</evidence>
<keyword evidence="8" id="KW-0234">DNA repair</keyword>
<dbReference type="NCBIfam" id="TIGR00589">
    <property type="entry name" value="ogt"/>
    <property type="match status" value="1"/>
</dbReference>
<dbReference type="Pfam" id="PF01035">
    <property type="entry name" value="DNA_binding_1"/>
    <property type="match status" value="1"/>
</dbReference>
<comment type="catalytic activity">
    <reaction evidence="1">
        <text>a 4-O-methyl-thymidine in DNA + L-cysteinyl-[protein] = a thymidine in DNA + S-methyl-L-cysteinyl-[protein]</text>
        <dbReference type="Rhea" id="RHEA:53428"/>
        <dbReference type="Rhea" id="RHEA-COMP:10131"/>
        <dbReference type="Rhea" id="RHEA-COMP:10132"/>
        <dbReference type="Rhea" id="RHEA-COMP:13555"/>
        <dbReference type="Rhea" id="RHEA-COMP:13556"/>
        <dbReference type="ChEBI" id="CHEBI:29950"/>
        <dbReference type="ChEBI" id="CHEBI:82612"/>
        <dbReference type="ChEBI" id="CHEBI:137386"/>
        <dbReference type="ChEBI" id="CHEBI:137387"/>
        <dbReference type="EC" id="2.1.1.63"/>
    </reaction>
</comment>
<dbReference type="GO" id="GO:0008270">
    <property type="term" value="F:zinc ion binding"/>
    <property type="evidence" value="ECO:0007669"/>
    <property type="project" value="InterPro"/>
</dbReference>
<dbReference type="PROSITE" id="PS01124">
    <property type="entry name" value="HTH_ARAC_FAMILY_2"/>
    <property type="match status" value="1"/>
</dbReference>
<keyword evidence="14" id="KW-1185">Reference proteome</keyword>
<dbReference type="GO" id="GO:0032259">
    <property type="term" value="P:methylation"/>
    <property type="evidence" value="ECO:0007669"/>
    <property type="project" value="UniProtKB-KW"/>
</dbReference>
<dbReference type="GO" id="GO:0043565">
    <property type="term" value="F:sequence-specific DNA binding"/>
    <property type="evidence" value="ECO:0007669"/>
    <property type="project" value="InterPro"/>
</dbReference>
<dbReference type="GO" id="GO:0006281">
    <property type="term" value="P:DNA repair"/>
    <property type="evidence" value="ECO:0007669"/>
    <property type="project" value="UniProtKB-KW"/>
</dbReference>
<dbReference type="PANTHER" id="PTHR10815:SF5">
    <property type="entry name" value="METHYLATED-DNA--PROTEIN-CYSTEINE METHYLTRANSFERASE"/>
    <property type="match status" value="1"/>
</dbReference>
<dbReference type="Gene3D" id="1.10.10.10">
    <property type="entry name" value="Winged helix-like DNA-binding domain superfamily/Winged helix DNA-binding domain"/>
    <property type="match status" value="1"/>
</dbReference>
<evidence type="ECO:0000256" key="4">
    <source>
        <dbReference type="ARBA" id="ARBA00022603"/>
    </source>
</evidence>
<comment type="cofactor">
    <cofactor evidence="11">
        <name>Zn(2+)</name>
        <dbReference type="ChEBI" id="CHEBI:29105"/>
    </cofactor>
    <text evidence="11">Binds 1 zinc ion per subunit.</text>
</comment>
<dbReference type="Pfam" id="PF02805">
    <property type="entry name" value="Ada_Zn_binding"/>
    <property type="match status" value="1"/>
</dbReference>
<keyword evidence="7" id="KW-0010">Activator</keyword>
<dbReference type="AlphaFoldDB" id="A0A4R3YUJ6"/>
<feature type="active site" description="Nucleophile; methyl group acceptor from methylphosphotriester" evidence="10">
    <location>
        <position position="37"/>
    </location>
</feature>
<dbReference type="EMBL" id="SMCR01000005">
    <property type="protein sequence ID" value="TCV95448.1"/>
    <property type="molecule type" value="Genomic_DNA"/>
</dbReference>
<comment type="catalytic activity">
    <reaction evidence="9">
        <text>a 6-O-methyl-2'-deoxyguanosine in DNA + L-cysteinyl-[protein] = S-methyl-L-cysteinyl-[protein] + a 2'-deoxyguanosine in DNA</text>
        <dbReference type="Rhea" id="RHEA:24000"/>
        <dbReference type="Rhea" id="RHEA-COMP:10131"/>
        <dbReference type="Rhea" id="RHEA-COMP:10132"/>
        <dbReference type="Rhea" id="RHEA-COMP:11367"/>
        <dbReference type="Rhea" id="RHEA-COMP:11368"/>
        <dbReference type="ChEBI" id="CHEBI:29950"/>
        <dbReference type="ChEBI" id="CHEBI:82612"/>
        <dbReference type="ChEBI" id="CHEBI:85445"/>
        <dbReference type="ChEBI" id="CHEBI:85448"/>
        <dbReference type="EC" id="2.1.1.63"/>
    </reaction>
</comment>
<keyword evidence="4 13" id="KW-0489">Methyltransferase</keyword>
<dbReference type="EC" id="2.1.1.63" evidence="3"/>
<dbReference type="InterPro" id="IPR035451">
    <property type="entry name" value="Ada-like_dom_sf"/>
</dbReference>
<dbReference type="FunFam" id="1.10.10.10:FF:000214">
    <property type="entry name" value="Methylated-DNA--protein-cysteine methyltransferase"/>
    <property type="match status" value="1"/>
</dbReference>
<dbReference type="InterPro" id="IPR036217">
    <property type="entry name" value="MethylDNA_cys_MeTrfase_DNAb"/>
</dbReference>
<feature type="binding site" evidence="11">
    <location>
        <position position="68"/>
    </location>
    <ligand>
        <name>Zn(2+)</name>
        <dbReference type="ChEBI" id="CHEBI:29105"/>
    </ligand>
</feature>
<accession>A0A4R3YUJ6</accession>
<dbReference type="CDD" id="cd06445">
    <property type="entry name" value="ATase"/>
    <property type="match status" value="1"/>
</dbReference>
<sequence>MLFDLPSDDLLYAALVARDPVYDGFAFVGVKSTGIFCRLTCAARKPKKENTVFFPTVVGAMEAGYRPCKRCRPLALHSERDPVVSVLLERLESEPEKRWSEEDIKALKLDPSTARRAFKRQFGVTFLEMARLRRLSRGIDVIASGDNIIAAQLEASYESGSGFRSAIARLIGTAPSRARQLQFLHAHWIETPVGSMLAVADSQSLYLLEFFDRKGLPNELVKLKALTGSEIIMQKNPVIDRIEQELNGYFSGRQIHFDTPLVQSGTLFTRTVWDALRTIPLGTTESYSSLAAMIGHPSSTRAVARANGANQIAIVVPCHRVIGANGSLTGYAGGLWRKQWLLEHERRMLLGQPGE</sequence>
<dbReference type="GO" id="GO:0003700">
    <property type="term" value="F:DNA-binding transcription factor activity"/>
    <property type="evidence" value="ECO:0007669"/>
    <property type="project" value="InterPro"/>
</dbReference>
<dbReference type="RefSeq" id="WP_131865556.1">
    <property type="nucleotide sequence ID" value="NZ_SMCR01000005.1"/>
</dbReference>
<evidence type="ECO:0000256" key="3">
    <source>
        <dbReference type="ARBA" id="ARBA00011918"/>
    </source>
</evidence>
<feature type="active site" description="Nucleophile; methyl group acceptor from either O6-methylguanine or O4-methylthymine" evidence="10">
    <location>
        <position position="318"/>
    </location>
</feature>
<keyword evidence="6" id="KW-0227">DNA damage</keyword>
<dbReference type="Pfam" id="PF12833">
    <property type="entry name" value="HTH_18"/>
    <property type="match status" value="1"/>
</dbReference>
<comment type="caution">
    <text evidence="13">The sequence shown here is derived from an EMBL/GenBank/DDBJ whole genome shotgun (WGS) entry which is preliminary data.</text>
</comment>
<dbReference type="OrthoDB" id="9802228at2"/>
<proteinExistence type="inferred from homology"/>
<evidence type="ECO:0000256" key="9">
    <source>
        <dbReference type="ARBA" id="ARBA00049348"/>
    </source>
</evidence>
<dbReference type="Gene3D" id="1.10.10.60">
    <property type="entry name" value="Homeodomain-like"/>
    <property type="match status" value="1"/>
</dbReference>
<keyword evidence="11" id="KW-0862">Zinc</keyword>
<dbReference type="SUPFAM" id="SSF57884">
    <property type="entry name" value="Ada DNA repair protein, N-terminal domain (N-Ada 10)"/>
    <property type="match status" value="1"/>
</dbReference>
<dbReference type="SMART" id="SM00342">
    <property type="entry name" value="HTH_ARAC"/>
    <property type="match status" value="1"/>
</dbReference>
<feature type="domain" description="HTH araC/xylS-type" evidence="12">
    <location>
        <begin position="81"/>
        <end position="181"/>
    </location>
</feature>
<evidence type="ECO:0000256" key="1">
    <source>
        <dbReference type="ARBA" id="ARBA00001286"/>
    </source>
</evidence>
<evidence type="ECO:0000256" key="5">
    <source>
        <dbReference type="ARBA" id="ARBA00022679"/>
    </source>
</evidence>
<evidence type="ECO:0000259" key="12">
    <source>
        <dbReference type="PROSITE" id="PS01124"/>
    </source>
</evidence>
<evidence type="ECO:0000256" key="10">
    <source>
        <dbReference type="PIRSR" id="PIRSR000409-1"/>
    </source>
</evidence>
<dbReference type="Gene3D" id="3.30.160.70">
    <property type="entry name" value="Methylated DNA-protein cysteine methyltransferase domain"/>
    <property type="match status" value="1"/>
</dbReference>
<dbReference type="Gene3D" id="3.40.10.10">
    <property type="entry name" value="DNA Methylphosphotriester Repair Domain"/>
    <property type="match status" value="1"/>
</dbReference>
<reference evidence="13 14" key="1">
    <citation type="submission" date="2019-03" db="EMBL/GenBank/DDBJ databases">
        <title>Genomic Encyclopedia of Type Strains, Phase IV (KMG-IV): sequencing the most valuable type-strain genomes for metagenomic binning, comparative biology and taxonomic classification.</title>
        <authorList>
            <person name="Goeker M."/>
        </authorList>
    </citation>
    <scope>NUCLEOTIDE SEQUENCE [LARGE SCALE GENOMIC DNA]</scope>
    <source>
        <strain evidence="13 14">DSM 19580</strain>
    </source>
</reference>
<dbReference type="InterPro" id="IPR004026">
    <property type="entry name" value="Ada_DNA_repair_Zn-bd"/>
</dbReference>
<protein>
    <recommendedName>
        <fullName evidence="3">methylated-DNA--[protein]-cysteine S-methyltransferase</fullName>
        <ecNumber evidence="3">2.1.1.63</ecNumber>
    </recommendedName>
</protein>
<comment type="similarity">
    <text evidence="2">Belongs to the MGMT family.</text>
</comment>
<name>A0A4R3YUJ6_9GAMM</name>
<evidence type="ECO:0000256" key="7">
    <source>
        <dbReference type="ARBA" id="ARBA00023159"/>
    </source>
</evidence>
<dbReference type="PIRSF" id="PIRSF000409">
    <property type="entry name" value="Ada"/>
    <property type="match status" value="1"/>
</dbReference>